<keyword evidence="4" id="KW-0997">Cell inner membrane</keyword>
<gene>
    <name evidence="10" type="ORF">COS76_02400</name>
</gene>
<keyword evidence="7 8" id="KW-0472">Membrane</keyword>
<dbReference type="InterPro" id="IPR042094">
    <property type="entry name" value="T2SS_GspF_sf"/>
</dbReference>
<protein>
    <recommendedName>
        <fullName evidence="9">Type II secretion system protein GspF domain-containing protein</fullName>
    </recommendedName>
</protein>
<evidence type="ECO:0000256" key="4">
    <source>
        <dbReference type="ARBA" id="ARBA00022519"/>
    </source>
</evidence>
<evidence type="ECO:0000256" key="8">
    <source>
        <dbReference type="SAM" id="Phobius"/>
    </source>
</evidence>
<dbReference type="Proteomes" id="UP000228775">
    <property type="component" value="Unassembled WGS sequence"/>
</dbReference>
<dbReference type="EMBL" id="PEVY01000050">
    <property type="protein sequence ID" value="PIU75147.1"/>
    <property type="molecule type" value="Genomic_DNA"/>
</dbReference>
<dbReference type="Pfam" id="PF00482">
    <property type="entry name" value="T2SSF"/>
    <property type="match status" value="2"/>
</dbReference>
<evidence type="ECO:0000256" key="7">
    <source>
        <dbReference type="ARBA" id="ARBA00023136"/>
    </source>
</evidence>
<evidence type="ECO:0000256" key="1">
    <source>
        <dbReference type="ARBA" id="ARBA00004429"/>
    </source>
</evidence>
<comment type="similarity">
    <text evidence="2">Belongs to the GSP F family.</text>
</comment>
<feature type="transmembrane region" description="Helical" evidence="8">
    <location>
        <begin position="168"/>
        <end position="190"/>
    </location>
</feature>
<dbReference type="InterPro" id="IPR003004">
    <property type="entry name" value="GspF/PilC"/>
</dbReference>
<feature type="transmembrane region" description="Helical" evidence="8">
    <location>
        <begin position="374"/>
        <end position="395"/>
    </location>
</feature>
<dbReference type="PRINTS" id="PR00812">
    <property type="entry name" value="BCTERIALGSPF"/>
</dbReference>
<comment type="caution">
    <text evidence="10">The sequence shown here is derived from an EMBL/GenBank/DDBJ whole genome shotgun (WGS) entry which is preliminary data.</text>
</comment>
<keyword evidence="3" id="KW-1003">Cell membrane</keyword>
<feature type="domain" description="Type II secretion system protein GspF" evidence="9">
    <location>
        <begin position="271"/>
        <end position="393"/>
    </location>
</feature>
<dbReference type="PANTHER" id="PTHR30012">
    <property type="entry name" value="GENERAL SECRETION PATHWAY PROTEIN"/>
    <property type="match status" value="1"/>
</dbReference>
<dbReference type="FunFam" id="1.20.81.30:FF:000001">
    <property type="entry name" value="Type II secretion system protein F"/>
    <property type="match status" value="1"/>
</dbReference>
<dbReference type="Gene3D" id="1.20.81.30">
    <property type="entry name" value="Type II secretion system (T2SS), domain F"/>
    <property type="match status" value="2"/>
</dbReference>
<dbReference type="PANTHER" id="PTHR30012:SF0">
    <property type="entry name" value="TYPE II SECRETION SYSTEM PROTEIN F-RELATED"/>
    <property type="match status" value="1"/>
</dbReference>
<reference evidence="11" key="1">
    <citation type="submission" date="2017-09" db="EMBL/GenBank/DDBJ databases">
        <title>Depth-based differentiation of microbial function through sediment-hosted aquifers and enrichment of novel symbionts in the deep terrestrial subsurface.</title>
        <authorList>
            <person name="Probst A.J."/>
            <person name="Ladd B."/>
            <person name="Jarett J.K."/>
            <person name="Geller-Mcgrath D.E."/>
            <person name="Sieber C.M.K."/>
            <person name="Emerson J.B."/>
            <person name="Anantharaman K."/>
            <person name="Thomas B.C."/>
            <person name="Malmstrom R."/>
            <person name="Stieglmeier M."/>
            <person name="Klingl A."/>
            <person name="Woyke T."/>
            <person name="Ryan C.M."/>
            <person name="Banfield J.F."/>
        </authorList>
    </citation>
    <scope>NUCLEOTIDE SEQUENCE [LARGE SCALE GENOMIC DNA]</scope>
</reference>
<evidence type="ECO:0000256" key="2">
    <source>
        <dbReference type="ARBA" id="ARBA00005745"/>
    </source>
</evidence>
<dbReference type="AlphaFoldDB" id="A0A2M7AWZ5"/>
<evidence type="ECO:0000313" key="10">
    <source>
        <dbReference type="EMBL" id="PIU75147.1"/>
    </source>
</evidence>
<proteinExistence type="inferred from homology"/>
<evidence type="ECO:0000256" key="3">
    <source>
        <dbReference type="ARBA" id="ARBA00022475"/>
    </source>
</evidence>
<evidence type="ECO:0000259" key="9">
    <source>
        <dbReference type="Pfam" id="PF00482"/>
    </source>
</evidence>
<accession>A0A2M7AWZ5</accession>
<dbReference type="InterPro" id="IPR018076">
    <property type="entry name" value="T2SS_GspF_dom"/>
</dbReference>
<feature type="domain" description="Type II secretion system protein GspF" evidence="9">
    <location>
        <begin position="68"/>
        <end position="191"/>
    </location>
</feature>
<feature type="transmembrane region" description="Helical" evidence="8">
    <location>
        <begin position="210"/>
        <end position="237"/>
    </location>
</feature>
<evidence type="ECO:0000313" key="11">
    <source>
        <dbReference type="Proteomes" id="UP000228775"/>
    </source>
</evidence>
<keyword evidence="6 8" id="KW-1133">Transmembrane helix</keyword>
<evidence type="ECO:0000256" key="5">
    <source>
        <dbReference type="ARBA" id="ARBA00022692"/>
    </source>
</evidence>
<dbReference type="GO" id="GO:0005886">
    <property type="term" value="C:plasma membrane"/>
    <property type="evidence" value="ECO:0007669"/>
    <property type="project" value="UniProtKB-SubCell"/>
</dbReference>
<evidence type="ECO:0000256" key="6">
    <source>
        <dbReference type="ARBA" id="ARBA00022989"/>
    </source>
</evidence>
<keyword evidence="5 8" id="KW-0812">Transmembrane</keyword>
<organism evidence="10 11">
    <name type="scientific">Candidatus Portnoybacteria bacterium CG06_land_8_20_14_3_00_39_12</name>
    <dbReference type="NCBI Taxonomy" id="1974809"/>
    <lineage>
        <taxon>Bacteria</taxon>
        <taxon>Candidatus Portnoyibacteriota</taxon>
    </lineage>
</organism>
<comment type="subcellular location">
    <subcellularLocation>
        <location evidence="1">Cell inner membrane</location>
        <topology evidence="1">Multi-pass membrane protein</topology>
    </subcellularLocation>
</comment>
<name>A0A2M7AWZ5_9BACT</name>
<sequence length="401" mass="44548">MKFLYIARTQQGRLQSGEVEAGDQKEALAVLQNNNLVVVDLQKIGRMPLIFKNLTIFGGVKKKDVVMFSRQLATMFSAKVPIIQALTALANQTKSPVFRETIFRLAEDIEGGSMLSRALEKFPKAFSDFYVNMVRSGEAAGNLENSLNYLADHLEKEQYLIRKVTSAMYYPIFILVGFAGVVVVLLVMVIPQLTSILEETGQQLPWTTRFIIGLSVFVKNYGIFVAIFLAISAGVLFKLTRKGHGRYILDKFKINIPLVGILYRKIYLARFSQNFATLIKGGLTIMRSFKVVADTMGNMIYRDIVLEAMEEVRVGGEISSVFALHPEVPSLVVQMLATGEKTGQLEKILQNVGTFYEKEVDATVEGLSQLIEPILIIFLGVGVAILVASILIPIYNTVGNM</sequence>